<protein>
    <recommendedName>
        <fullName evidence="1">protein-tyrosine-phosphatase</fullName>
        <ecNumber evidence="1">3.1.3.48</ecNumber>
    </recommendedName>
</protein>
<dbReference type="Gene3D" id="3.40.50.2300">
    <property type="match status" value="1"/>
</dbReference>
<dbReference type="KEGG" id="lrs:PX52LOC_03032"/>
<dbReference type="Pfam" id="PF01451">
    <property type="entry name" value="LMWPc"/>
    <property type="match status" value="1"/>
</dbReference>
<dbReference type="EC" id="3.1.3.48" evidence="1"/>
<sequence length="170" mass="18268">MSSHANNSSWPPDQPLRRSVLFVCTGNTCRSPLAEGLCKKLLADRLGITPEELPARGYTIRSAGVSAYPGDVASPEGVAIAAGYGVDLSQHRSRPVNPELLADATDVVTMTAGHAAVLMIRYPGYGPEPVLLSEDEDVPDPIGGDRTDYESCALMIVKHLNHMIAEWTRI</sequence>
<dbReference type="PANTHER" id="PTHR11717:SF31">
    <property type="entry name" value="LOW MOLECULAR WEIGHT PROTEIN-TYROSINE-PHOSPHATASE ETP-RELATED"/>
    <property type="match status" value="1"/>
</dbReference>
<comment type="catalytic activity">
    <reaction evidence="2">
        <text>O-phospho-L-tyrosyl-[protein] + H2O = L-tyrosyl-[protein] + phosphate</text>
        <dbReference type="Rhea" id="RHEA:10684"/>
        <dbReference type="Rhea" id="RHEA-COMP:10136"/>
        <dbReference type="Rhea" id="RHEA-COMP:20101"/>
        <dbReference type="ChEBI" id="CHEBI:15377"/>
        <dbReference type="ChEBI" id="CHEBI:43474"/>
        <dbReference type="ChEBI" id="CHEBI:46858"/>
        <dbReference type="ChEBI" id="CHEBI:61978"/>
        <dbReference type="EC" id="3.1.3.48"/>
    </reaction>
</comment>
<dbReference type="Proteomes" id="UP000324974">
    <property type="component" value="Chromosome"/>
</dbReference>
<dbReference type="SMART" id="SM00226">
    <property type="entry name" value="LMWPc"/>
    <property type="match status" value="1"/>
</dbReference>
<evidence type="ECO:0000313" key="5">
    <source>
        <dbReference type="Proteomes" id="UP000324974"/>
    </source>
</evidence>
<dbReference type="GO" id="GO:0004725">
    <property type="term" value="F:protein tyrosine phosphatase activity"/>
    <property type="evidence" value="ECO:0007669"/>
    <property type="project" value="UniProtKB-EC"/>
</dbReference>
<dbReference type="RefSeq" id="WP_149110857.1">
    <property type="nucleotide sequence ID" value="NZ_CP042425.1"/>
</dbReference>
<organism evidence="4 5">
    <name type="scientific">Limnoglobus roseus</name>
    <dbReference type="NCBI Taxonomy" id="2598579"/>
    <lineage>
        <taxon>Bacteria</taxon>
        <taxon>Pseudomonadati</taxon>
        <taxon>Planctomycetota</taxon>
        <taxon>Planctomycetia</taxon>
        <taxon>Gemmatales</taxon>
        <taxon>Gemmataceae</taxon>
        <taxon>Limnoglobus</taxon>
    </lineage>
</organism>
<gene>
    <name evidence="4" type="ORF">PX52LOC_03032</name>
</gene>
<dbReference type="InterPro" id="IPR023485">
    <property type="entry name" value="Ptyr_pPase"/>
</dbReference>
<proteinExistence type="predicted"/>
<dbReference type="PANTHER" id="PTHR11717">
    <property type="entry name" value="LOW MOLECULAR WEIGHT PROTEIN TYROSINE PHOSPHATASE"/>
    <property type="match status" value="1"/>
</dbReference>
<reference evidence="5" key="1">
    <citation type="submission" date="2019-08" db="EMBL/GenBank/DDBJ databases">
        <title>Limnoglobus roseus gen. nov., sp. nov., a novel freshwater planctomycete with a giant genome from the family Gemmataceae.</title>
        <authorList>
            <person name="Kulichevskaya I.S."/>
            <person name="Naumoff D.G."/>
            <person name="Miroshnikov K."/>
            <person name="Ivanova A."/>
            <person name="Philippov D.A."/>
            <person name="Hakobyan A."/>
            <person name="Rijpstra I.C."/>
            <person name="Sinninghe Damste J.S."/>
            <person name="Liesack W."/>
            <person name="Dedysh S.N."/>
        </authorList>
    </citation>
    <scope>NUCLEOTIDE SEQUENCE [LARGE SCALE GENOMIC DNA]</scope>
    <source>
        <strain evidence="5">PX52</strain>
    </source>
</reference>
<accession>A0A5C1AD04</accession>
<keyword evidence="5" id="KW-1185">Reference proteome</keyword>
<evidence type="ECO:0000313" key="4">
    <source>
        <dbReference type="EMBL" id="QEL16093.1"/>
    </source>
</evidence>
<dbReference type="AlphaFoldDB" id="A0A5C1AD04"/>
<dbReference type="InterPro" id="IPR036196">
    <property type="entry name" value="Ptyr_pPase_sf"/>
</dbReference>
<dbReference type="EMBL" id="CP042425">
    <property type="protein sequence ID" value="QEL16093.1"/>
    <property type="molecule type" value="Genomic_DNA"/>
</dbReference>
<dbReference type="InterPro" id="IPR050438">
    <property type="entry name" value="LMW_PTPase"/>
</dbReference>
<evidence type="ECO:0000256" key="2">
    <source>
        <dbReference type="ARBA" id="ARBA00051722"/>
    </source>
</evidence>
<dbReference type="OrthoDB" id="9784339at2"/>
<evidence type="ECO:0000259" key="3">
    <source>
        <dbReference type="SMART" id="SM00226"/>
    </source>
</evidence>
<name>A0A5C1AD04_9BACT</name>
<feature type="domain" description="Phosphotyrosine protein phosphatase I" evidence="3">
    <location>
        <begin position="18"/>
        <end position="166"/>
    </location>
</feature>
<dbReference type="SUPFAM" id="SSF52788">
    <property type="entry name" value="Phosphotyrosine protein phosphatases I"/>
    <property type="match status" value="1"/>
</dbReference>
<evidence type="ECO:0000256" key="1">
    <source>
        <dbReference type="ARBA" id="ARBA00013064"/>
    </source>
</evidence>